<evidence type="ECO:0000256" key="1">
    <source>
        <dbReference type="ARBA" id="ARBA00006432"/>
    </source>
</evidence>
<sequence>MSRATEQIRAARDLLLSYRGRVDEAREAFTWPEISGPFNWAIDWVDAIGRGNQNTALWICETDGSERKWTYDDMVRSSDSVAGWLRARGVGKGDTVMLMLGNQIELWDAMLAVMKIGAVILPTAEAVTSEDLADRIARAKVRAVIANAPDTPKFDSVPGDYLRITTSAAHDDWLAFADAHDYPSEPQPVVTDADDPVLQYFTSGTTKEPKLVQHTQLSYPVGHLSTTYFIGVRPGDVHLNISSPGWGKHAWSSFFSPWIAEATIFVYNYRRFDAHDLLRQMRRVDVATFCAPPTVWRMMIQADLGEAPASLREVVGAGEPLNPEVIKKVQDRWGLTIRDGYGQTETTAQIGNAPGEPVKPGSMGKPLPGVPIEVVDPETGQPSDIGEICLRLDPRPLNLMDCYVGMPELTHQVEAGGYYHTGDLVTRDKEGYITYVGRTDDVFKASDYKVSPFELESVLMEHPAVAEAAVVPAPDPTRLAVPKAYVTLAPGFERTRETALSILSYARDHLAPYLRVRRLEFDDLPKTISGKIRRVALRGRELAAHAATHGSSDRGPGSRAEYRYEDFPELRSRH</sequence>
<proteinExistence type="inferred from homology"/>
<dbReference type="InterPro" id="IPR000873">
    <property type="entry name" value="AMP-dep_synth/lig_dom"/>
</dbReference>
<feature type="compositionally biased region" description="Basic and acidic residues" evidence="5">
    <location>
        <begin position="560"/>
        <end position="574"/>
    </location>
</feature>
<dbReference type="RefSeq" id="WP_153573144.1">
    <property type="nucleotide sequence ID" value="NZ_CP045725.1"/>
</dbReference>
<keyword evidence="2" id="KW-0436">Ligase</keyword>
<keyword evidence="3" id="KW-0547">Nucleotide-binding</keyword>
<dbReference type="Pfam" id="PF13193">
    <property type="entry name" value="AMP-binding_C"/>
    <property type="match status" value="1"/>
</dbReference>
<reference evidence="8 9" key="1">
    <citation type="submission" date="2019-10" db="EMBL/GenBank/DDBJ databases">
        <title>Genomic analysis of Raineyella sp. CBA3103.</title>
        <authorList>
            <person name="Roh S.W."/>
        </authorList>
    </citation>
    <scope>NUCLEOTIDE SEQUENCE [LARGE SCALE GENOMIC DNA]</scope>
    <source>
        <strain evidence="8 9">CBA3103</strain>
    </source>
</reference>
<dbReference type="Gene3D" id="3.40.50.12780">
    <property type="entry name" value="N-terminal domain of ligase-like"/>
    <property type="match status" value="1"/>
</dbReference>
<accession>A0A5Q2FIY7</accession>
<dbReference type="Proteomes" id="UP000386847">
    <property type="component" value="Chromosome"/>
</dbReference>
<dbReference type="SUPFAM" id="SSF56801">
    <property type="entry name" value="Acetyl-CoA synthetase-like"/>
    <property type="match status" value="1"/>
</dbReference>
<organism evidence="8 9">
    <name type="scientific">Raineyella fluvialis</name>
    <dbReference type="NCBI Taxonomy" id="2662261"/>
    <lineage>
        <taxon>Bacteria</taxon>
        <taxon>Bacillati</taxon>
        <taxon>Actinomycetota</taxon>
        <taxon>Actinomycetes</taxon>
        <taxon>Propionibacteriales</taxon>
        <taxon>Propionibacteriaceae</taxon>
        <taxon>Raineyella</taxon>
    </lineage>
</organism>
<feature type="domain" description="AMP-binding enzyme C-terminal" evidence="7">
    <location>
        <begin position="454"/>
        <end position="531"/>
    </location>
</feature>
<dbReference type="GO" id="GO:0006633">
    <property type="term" value="P:fatty acid biosynthetic process"/>
    <property type="evidence" value="ECO:0007669"/>
    <property type="project" value="TreeGrafter"/>
</dbReference>
<keyword evidence="9" id="KW-1185">Reference proteome</keyword>
<dbReference type="GO" id="GO:0016405">
    <property type="term" value="F:CoA-ligase activity"/>
    <property type="evidence" value="ECO:0007669"/>
    <property type="project" value="UniProtKB-ARBA"/>
</dbReference>
<dbReference type="Pfam" id="PF00501">
    <property type="entry name" value="AMP-binding"/>
    <property type="match status" value="1"/>
</dbReference>
<dbReference type="GO" id="GO:0006637">
    <property type="term" value="P:acyl-CoA metabolic process"/>
    <property type="evidence" value="ECO:0007669"/>
    <property type="project" value="TreeGrafter"/>
</dbReference>
<evidence type="ECO:0000313" key="9">
    <source>
        <dbReference type="Proteomes" id="UP000386847"/>
    </source>
</evidence>
<feature type="domain" description="AMP-dependent synthetase/ligase" evidence="6">
    <location>
        <begin position="55"/>
        <end position="403"/>
    </location>
</feature>
<dbReference type="GO" id="GO:0015645">
    <property type="term" value="F:fatty acid ligase activity"/>
    <property type="evidence" value="ECO:0007669"/>
    <property type="project" value="TreeGrafter"/>
</dbReference>
<dbReference type="GO" id="GO:0004321">
    <property type="term" value="F:fatty-acyl-CoA synthase activity"/>
    <property type="evidence" value="ECO:0007669"/>
    <property type="project" value="TreeGrafter"/>
</dbReference>
<dbReference type="InterPro" id="IPR025110">
    <property type="entry name" value="AMP-bd_C"/>
</dbReference>
<dbReference type="GO" id="GO:0005524">
    <property type="term" value="F:ATP binding"/>
    <property type="evidence" value="ECO:0007669"/>
    <property type="project" value="UniProtKB-KW"/>
</dbReference>
<feature type="region of interest" description="Disordered" evidence="5">
    <location>
        <begin position="545"/>
        <end position="574"/>
    </location>
</feature>
<evidence type="ECO:0000259" key="6">
    <source>
        <dbReference type="Pfam" id="PF00501"/>
    </source>
</evidence>
<evidence type="ECO:0000259" key="7">
    <source>
        <dbReference type="Pfam" id="PF13193"/>
    </source>
</evidence>
<dbReference type="PANTHER" id="PTHR43605:SF10">
    <property type="entry name" value="ACYL-COA SYNTHETASE MEDIUM CHAIN FAMILY MEMBER 3"/>
    <property type="match status" value="1"/>
</dbReference>
<dbReference type="Gene3D" id="3.30.300.30">
    <property type="match status" value="1"/>
</dbReference>
<dbReference type="FunFam" id="3.30.300.30:FF:000028">
    <property type="entry name" value="AMP-dependent synthetase"/>
    <property type="match status" value="1"/>
</dbReference>
<dbReference type="AlphaFoldDB" id="A0A5Q2FIY7"/>
<evidence type="ECO:0000256" key="4">
    <source>
        <dbReference type="ARBA" id="ARBA00022840"/>
    </source>
</evidence>
<protein>
    <submittedName>
        <fullName evidence="8">AMP-binding protein</fullName>
    </submittedName>
</protein>
<keyword evidence="4" id="KW-0067">ATP-binding</keyword>
<name>A0A5Q2FIY7_9ACTN</name>
<dbReference type="EMBL" id="CP045725">
    <property type="protein sequence ID" value="QGF24615.1"/>
    <property type="molecule type" value="Genomic_DNA"/>
</dbReference>
<evidence type="ECO:0000313" key="8">
    <source>
        <dbReference type="EMBL" id="QGF24615.1"/>
    </source>
</evidence>
<dbReference type="InterPro" id="IPR042099">
    <property type="entry name" value="ANL_N_sf"/>
</dbReference>
<dbReference type="InterPro" id="IPR045851">
    <property type="entry name" value="AMP-bd_C_sf"/>
</dbReference>
<dbReference type="PANTHER" id="PTHR43605">
    <property type="entry name" value="ACYL-COENZYME A SYNTHETASE"/>
    <property type="match status" value="1"/>
</dbReference>
<evidence type="ECO:0000256" key="2">
    <source>
        <dbReference type="ARBA" id="ARBA00022598"/>
    </source>
</evidence>
<gene>
    <name evidence="8" type="ORF">Rai3103_14345</name>
</gene>
<dbReference type="InterPro" id="IPR051087">
    <property type="entry name" value="Mitochondrial_ACSM"/>
</dbReference>
<comment type="similarity">
    <text evidence="1">Belongs to the ATP-dependent AMP-binding enzyme family.</text>
</comment>
<evidence type="ECO:0000256" key="3">
    <source>
        <dbReference type="ARBA" id="ARBA00022741"/>
    </source>
</evidence>
<evidence type="ECO:0000256" key="5">
    <source>
        <dbReference type="SAM" id="MobiDB-lite"/>
    </source>
</evidence>
<dbReference type="KEGG" id="rain:Rai3103_14345"/>